<reference evidence="1 3" key="1">
    <citation type="journal article" date="2024" name="Ann. Entomol. Soc. Am.">
        <title>Genomic analyses of the southern and eastern yellowjacket wasps (Hymenoptera: Vespidae) reveal evolutionary signatures of social life.</title>
        <authorList>
            <person name="Catto M.A."/>
            <person name="Caine P.B."/>
            <person name="Orr S.E."/>
            <person name="Hunt B.G."/>
            <person name="Goodisman M.A.D."/>
        </authorList>
    </citation>
    <scope>NUCLEOTIDE SEQUENCE [LARGE SCALE GENOMIC DNA]</scope>
    <source>
        <strain evidence="1">233</strain>
        <tissue evidence="1">Head and thorax</tissue>
    </source>
</reference>
<sequence>MCEIEVLKECRRKLQKGEIGIIELTPLFHKLLAKLEWKVHSIHQRYKLLLLQVFEKPEYGERVNITKDVI</sequence>
<dbReference type="AlphaFoldDB" id="A0ABD1ZXA8"/>
<dbReference type="EMBL" id="JAUDFV010000163">
    <property type="protein sequence ID" value="KAL2713014.1"/>
    <property type="molecule type" value="Genomic_DNA"/>
</dbReference>
<gene>
    <name evidence="2" type="ORF">V1478_004205</name>
    <name evidence="1" type="ORF">V1478_017407</name>
</gene>
<accession>A0ABD1ZXA8</accession>
<protein>
    <submittedName>
        <fullName evidence="1">Uncharacterized protein</fullName>
    </submittedName>
</protein>
<evidence type="ECO:0000313" key="1">
    <source>
        <dbReference type="EMBL" id="KAL2713014.1"/>
    </source>
</evidence>
<keyword evidence="3" id="KW-1185">Reference proteome</keyword>
<dbReference type="EMBL" id="JAUDFV010000079">
    <property type="protein sequence ID" value="KAL2733100.1"/>
    <property type="molecule type" value="Genomic_DNA"/>
</dbReference>
<name>A0ABD1ZXA8_VESSQ</name>
<evidence type="ECO:0000313" key="2">
    <source>
        <dbReference type="EMBL" id="KAL2733100.1"/>
    </source>
</evidence>
<comment type="caution">
    <text evidence="1">The sequence shown here is derived from an EMBL/GenBank/DDBJ whole genome shotgun (WGS) entry which is preliminary data.</text>
</comment>
<dbReference type="Proteomes" id="UP001607302">
    <property type="component" value="Unassembled WGS sequence"/>
</dbReference>
<organism evidence="1 3">
    <name type="scientific">Vespula squamosa</name>
    <name type="common">Southern yellow jacket</name>
    <name type="synonym">Wasp</name>
    <dbReference type="NCBI Taxonomy" id="30214"/>
    <lineage>
        <taxon>Eukaryota</taxon>
        <taxon>Metazoa</taxon>
        <taxon>Ecdysozoa</taxon>
        <taxon>Arthropoda</taxon>
        <taxon>Hexapoda</taxon>
        <taxon>Insecta</taxon>
        <taxon>Pterygota</taxon>
        <taxon>Neoptera</taxon>
        <taxon>Endopterygota</taxon>
        <taxon>Hymenoptera</taxon>
        <taxon>Apocrita</taxon>
        <taxon>Aculeata</taxon>
        <taxon>Vespoidea</taxon>
        <taxon>Vespidae</taxon>
        <taxon>Vespinae</taxon>
        <taxon>Vespula</taxon>
    </lineage>
</organism>
<evidence type="ECO:0000313" key="3">
    <source>
        <dbReference type="Proteomes" id="UP001607302"/>
    </source>
</evidence>
<proteinExistence type="predicted"/>